<dbReference type="EMBL" id="VDUZ01000034">
    <property type="protein sequence ID" value="TXL72278.1"/>
    <property type="molecule type" value="Genomic_DNA"/>
</dbReference>
<dbReference type="AlphaFoldDB" id="A0A5C8PF89"/>
<dbReference type="Pfam" id="PF03734">
    <property type="entry name" value="YkuD"/>
    <property type="match status" value="1"/>
</dbReference>
<feature type="domain" description="L,D-TPase catalytic" evidence="2">
    <location>
        <begin position="1"/>
        <end position="173"/>
    </location>
</feature>
<evidence type="ECO:0000256" key="1">
    <source>
        <dbReference type="PROSITE-ProRule" id="PRU01373"/>
    </source>
</evidence>
<comment type="pathway">
    <text evidence="1">Cell wall biogenesis; peptidoglycan biosynthesis.</text>
</comment>
<dbReference type="PANTHER" id="PTHR38589">
    <property type="entry name" value="BLR0621 PROTEIN"/>
    <property type="match status" value="1"/>
</dbReference>
<sequence length="192" mass="20275">MTVFAVAADAADATRGRVVIPGAGDRPCALGRGGARIDKREGDGATPIGTWALRRVWYRADRLSAPPASVLPLRAIVASDGWCDDASSPDYNRPVTLPHPARHERLWRDDAVYDVVVELGYNDDPPVAGRGSAIFLHVARPHFTPTEGCVALARDDLLALLRACDGNDALRVTASSVGPRRSSGASSSSPPG</sequence>
<dbReference type="PROSITE" id="PS52029">
    <property type="entry name" value="LD_TPASE"/>
    <property type="match status" value="1"/>
</dbReference>
<comment type="caution">
    <text evidence="3">The sequence shown here is derived from an EMBL/GenBank/DDBJ whole genome shotgun (WGS) entry which is preliminary data.</text>
</comment>
<dbReference type="InterPro" id="IPR005490">
    <property type="entry name" value="LD_TPept_cat_dom"/>
</dbReference>
<proteinExistence type="predicted"/>
<dbReference type="GO" id="GO:0016740">
    <property type="term" value="F:transferase activity"/>
    <property type="evidence" value="ECO:0007669"/>
    <property type="project" value="InterPro"/>
</dbReference>
<dbReference type="Proteomes" id="UP000321638">
    <property type="component" value="Unassembled WGS sequence"/>
</dbReference>
<dbReference type="GO" id="GO:0071555">
    <property type="term" value="P:cell wall organization"/>
    <property type="evidence" value="ECO:0007669"/>
    <property type="project" value="UniProtKB-UniRule"/>
</dbReference>
<keyword evidence="1" id="KW-0133">Cell shape</keyword>
<dbReference type="OrthoDB" id="9804204at2"/>
<evidence type="ECO:0000313" key="3">
    <source>
        <dbReference type="EMBL" id="TXL72278.1"/>
    </source>
</evidence>
<keyword evidence="4" id="KW-1185">Reference proteome</keyword>
<feature type="active site" description="Nucleophile" evidence="1">
    <location>
        <position position="149"/>
    </location>
</feature>
<gene>
    <name evidence="3" type="ORF">FHP25_25945</name>
</gene>
<evidence type="ECO:0000259" key="2">
    <source>
        <dbReference type="PROSITE" id="PS52029"/>
    </source>
</evidence>
<protein>
    <recommendedName>
        <fullName evidence="2">L,D-TPase catalytic domain-containing protein</fullName>
    </recommendedName>
</protein>
<accession>A0A5C8PF89</accession>
<keyword evidence="1" id="KW-0573">Peptidoglycan synthesis</keyword>
<name>A0A5C8PF89_9HYPH</name>
<organism evidence="3 4">
    <name type="scientific">Vineibacter terrae</name>
    <dbReference type="NCBI Taxonomy" id="2586908"/>
    <lineage>
        <taxon>Bacteria</taxon>
        <taxon>Pseudomonadati</taxon>
        <taxon>Pseudomonadota</taxon>
        <taxon>Alphaproteobacteria</taxon>
        <taxon>Hyphomicrobiales</taxon>
        <taxon>Vineibacter</taxon>
    </lineage>
</organism>
<dbReference type="GO" id="GO:0008360">
    <property type="term" value="P:regulation of cell shape"/>
    <property type="evidence" value="ECO:0007669"/>
    <property type="project" value="UniProtKB-UniRule"/>
</dbReference>
<dbReference type="GO" id="GO:0009252">
    <property type="term" value="P:peptidoglycan biosynthetic process"/>
    <property type="evidence" value="ECO:0007669"/>
    <property type="project" value="UniProtKB-KW"/>
</dbReference>
<dbReference type="RefSeq" id="WP_147849899.1">
    <property type="nucleotide sequence ID" value="NZ_VDUZ01000034.1"/>
</dbReference>
<reference evidence="3 4" key="1">
    <citation type="submission" date="2019-06" db="EMBL/GenBank/DDBJ databases">
        <title>New taxonomy in bacterial strain CC-CFT640, isolated from vineyard.</title>
        <authorList>
            <person name="Lin S.-Y."/>
            <person name="Tsai C.-F."/>
            <person name="Young C.-C."/>
        </authorList>
    </citation>
    <scope>NUCLEOTIDE SEQUENCE [LARGE SCALE GENOMIC DNA]</scope>
    <source>
        <strain evidence="3 4">CC-CFT640</strain>
    </source>
</reference>
<evidence type="ECO:0000313" key="4">
    <source>
        <dbReference type="Proteomes" id="UP000321638"/>
    </source>
</evidence>
<dbReference type="PANTHER" id="PTHR38589:SF1">
    <property type="entry name" value="BLR0621 PROTEIN"/>
    <property type="match status" value="1"/>
</dbReference>
<keyword evidence="1" id="KW-0961">Cell wall biogenesis/degradation</keyword>
<feature type="active site" description="Proton donor/acceptor" evidence="1">
    <location>
        <position position="137"/>
    </location>
</feature>